<feature type="compositionally biased region" description="Gly residues" evidence="1">
    <location>
        <begin position="26"/>
        <end position="36"/>
    </location>
</feature>
<sequence>MTKRLLKLTKKSDIASNDNKTEDGVTGSGGGSGDSGGDSVLEKLYRIGGTGLMVS</sequence>
<protein>
    <submittedName>
        <fullName evidence="2">Uncharacterized protein</fullName>
    </submittedName>
</protein>
<keyword evidence="3" id="KW-1185">Reference proteome</keyword>
<evidence type="ECO:0000313" key="3">
    <source>
        <dbReference type="Proteomes" id="UP000501690"/>
    </source>
</evidence>
<evidence type="ECO:0000256" key="1">
    <source>
        <dbReference type="SAM" id="MobiDB-lite"/>
    </source>
</evidence>
<proteinExistence type="predicted"/>
<gene>
    <name evidence="2" type="ORF">DEO72_LG1g1798</name>
</gene>
<evidence type="ECO:0000313" key="2">
    <source>
        <dbReference type="EMBL" id="QCD78166.1"/>
    </source>
</evidence>
<organism evidence="2 3">
    <name type="scientific">Vigna unguiculata</name>
    <name type="common">Cowpea</name>
    <dbReference type="NCBI Taxonomy" id="3917"/>
    <lineage>
        <taxon>Eukaryota</taxon>
        <taxon>Viridiplantae</taxon>
        <taxon>Streptophyta</taxon>
        <taxon>Embryophyta</taxon>
        <taxon>Tracheophyta</taxon>
        <taxon>Spermatophyta</taxon>
        <taxon>Magnoliopsida</taxon>
        <taxon>eudicotyledons</taxon>
        <taxon>Gunneridae</taxon>
        <taxon>Pentapetalae</taxon>
        <taxon>rosids</taxon>
        <taxon>fabids</taxon>
        <taxon>Fabales</taxon>
        <taxon>Fabaceae</taxon>
        <taxon>Papilionoideae</taxon>
        <taxon>50 kb inversion clade</taxon>
        <taxon>NPAAA clade</taxon>
        <taxon>indigoferoid/millettioid clade</taxon>
        <taxon>Phaseoleae</taxon>
        <taxon>Vigna</taxon>
    </lineage>
</organism>
<name>A0A4D6KJP2_VIGUN</name>
<dbReference type="AlphaFoldDB" id="A0A4D6KJP2"/>
<dbReference type="EMBL" id="CP039345">
    <property type="protein sequence ID" value="QCD78166.1"/>
    <property type="molecule type" value="Genomic_DNA"/>
</dbReference>
<reference evidence="2 3" key="1">
    <citation type="submission" date="2019-04" db="EMBL/GenBank/DDBJ databases">
        <title>An improved genome assembly and genetic linkage map for asparagus bean, Vigna unguiculata ssp. sesquipedialis.</title>
        <authorList>
            <person name="Xia Q."/>
            <person name="Zhang R."/>
            <person name="Dong Y."/>
        </authorList>
    </citation>
    <scope>NUCLEOTIDE SEQUENCE [LARGE SCALE GENOMIC DNA]</scope>
    <source>
        <tissue evidence="2">Leaf</tissue>
    </source>
</reference>
<feature type="region of interest" description="Disordered" evidence="1">
    <location>
        <begin position="1"/>
        <end position="40"/>
    </location>
</feature>
<dbReference type="Proteomes" id="UP000501690">
    <property type="component" value="Linkage Group LG1"/>
</dbReference>
<accession>A0A4D6KJP2</accession>